<feature type="region of interest" description="Disordered" evidence="1">
    <location>
        <begin position="25"/>
        <end position="82"/>
    </location>
</feature>
<keyword evidence="3" id="KW-1185">Reference proteome</keyword>
<comment type="caution">
    <text evidence="2">The sequence shown here is derived from an EMBL/GenBank/DDBJ whole genome shotgun (WGS) entry which is preliminary data.</text>
</comment>
<proteinExistence type="predicted"/>
<dbReference type="Proteomes" id="UP000717585">
    <property type="component" value="Unassembled WGS sequence"/>
</dbReference>
<sequence length="82" mass="9731">MCRAGYEYLSPKHTVIRAALVSLTTDEDAEDNDDMSFRRRQWTTDERVTDEHRRERRQQRSTSQTGPERNDQSAKLHNIIRP</sequence>
<reference evidence="2" key="1">
    <citation type="submission" date="2021-05" db="EMBL/GenBank/DDBJ databases">
        <title>A free-living protist that lacks canonical eukaryotic 1 DNA replication and segregation systems.</title>
        <authorList>
            <person name="Salas-Leiva D.E."/>
            <person name="Tromer E.C."/>
            <person name="Curtis B.A."/>
            <person name="Jerlstrom-Hultqvist J."/>
            <person name="Kolisko M."/>
            <person name="Yi Z."/>
            <person name="Salas-Leiva J.S."/>
            <person name="Gallot-Lavallee L."/>
            <person name="Kops G.J.P.L."/>
            <person name="Archibald J.M."/>
            <person name="Simpson A.G.B."/>
            <person name="Roger A.J."/>
        </authorList>
    </citation>
    <scope>NUCLEOTIDE SEQUENCE</scope>
    <source>
        <strain evidence="2">BICM</strain>
    </source>
</reference>
<dbReference type="EMBL" id="JAHDYR010000067">
    <property type="protein sequence ID" value="KAG9389919.1"/>
    <property type="molecule type" value="Genomic_DNA"/>
</dbReference>
<accession>A0A8J6DXD3</accession>
<feature type="compositionally biased region" description="Acidic residues" evidence="1">
    <location>
        <begin position="25"/>
        <end position="34"/>
    </location>
</feature>
<gene>
    <name evidence="2" type="ORF">J8273_8606</name>
</gene>
<evidence type="ECO:0000313" key="2">
    <source>
        <dbReference type="EMBL" id="KAG9389919.1"/>
    </source>
</evidence>
<dbReference type="AlphaFoldDB" id="A0A8J6DXD3"/>
<name>A0A8J6DXD3_9EUKA</name>
<evidence type="ECO:0000313" key="3">
    <source>
        <dbReference type="Proteomes" id="UP000717585"/>
    </source>
</evidence>
<protein>
    <submittedName>
        <fullName evidence="2">Uncharacterized protein</fullName>
    </submittedName>
</protein>
<feature type="compositionally biased region" description="Basic and acidic residues" evidence="1">
    <location>
        <begin position="42"/>
        <end position="53"/>
    </location>
</feature>
<organism evidence="2 3">
    <name type="scientific">Carpediemonas membranifera</name>
    <dbReference type="NCBI Taxonomy" id="201153"/>
    <lineage>
        <taxon>Eukaryota</taxon>
        <taxon>Metamonada</taxon>
        <taxon>Carpediemonas-like organisms</taxon>
        <taxon>Carpediemonas</taxon>
    </lineage>
</organism>
<evidence type="ECO:0000256" key="1">
    <source>
        <dbReference type="SAM" id="MobiDB-lite"/>
    </source>
</evidence>